<proteinExistence type="predicted"/>
<feature type="chain" id="PRO_5013629124" description="DUF4878 domain-containing protein" evidence="1">
    <location>
        <begin position="24"/>
        <end position="128"/>
    </location>
</feature>
<evidence type="ECO:0000313" key="2">
    <source>
        <dbReference type="EMBL" id="DAB38845.1"/>
    </source>
</evidence>
<organism evidence="2 3">
    <name type="scientific">Sulfuricurvum kujiense</name>
    <dbReference type="NCBI Taxonomy" id="148813"/>
    <lineage>
        <taxon>Bacteria</taxon>
        <taxon>Pseudomonadati</taxon>
        <taxon>Campylobacterota</taxon>
        <taxon>Epsilonproteobacteria</taxon>
        <taxon>Campylobacterales</taxon>
        <taxon>Sulfurimonadaceae</taxon>
        <taxon>Sulfuricurvum</taxon>
    </lineage>
</organism>
<feature type="signal peptide" evidence="1">
    <location>
        <begin position="1"/>
        <end position="23"/>
    </location>
</feature>
<dbReference type="Proteomes" id="UP000228859">
    <property type="component" value="Unassembled WGS sequence"/>
</dbReference>
<keyword evidence="1" id="KW-0732">Signal</keyword>
<dbReference type="AlphaFoldDB" id="A0A2D3WG12"/>
<sequence length="128" mass="13957">MKILTLMAAAVAAAIIFSGCADKTTPETAKETMQKVISAMLSNNVEEFKTHCSAENLKQYEKTGINNLTVPGLKLDLTNDPVKMSEDGKTVEVVVNMSLQGAFEKKTVWTLKDEGGEWKIYGEARAAE</sequence>
<gene>
    <name evidence="2" type="ORF">CFH83_03785</name>
</gene>
<reference evidence="2 3" key="1">
    <citation type="journal article" date="2017" name="Front. Microbiol.">
        <title>Comparative Genomic Analysis of the Class Epsilonproteobacteria and Proposed Reclassification to Epsilonbacteraeota (phyl. nov.).</title>
        <authorList>
            <person name="Waite D.W."/>
            <person name="Vanwonterghem I."/>
            <person name="Rinke C."/>
            <person name="Parks D.H."/>
            <person name="Zhang Y."/>
            <person name="Takai K."/>
            <person name="Sievert S.M."/>
            <person name="Simon J."/>
            <person name="Campbell B.J."/>
            <person name="Hanson T.E."/>
            <person name="Woyke T."/>
            <person name="Klotz M.G."/>
            <person name="Hugenholtz P."/>
        </authorList>
    </citation>
    <scope>NUCLEOTIDE SEQUENCE [LARGE SCALE GENOMIC DNA]</scope>
    <source>
        <strain evidence="2">UBA12443</strain>
    </source>
</reference>
<dbReference type="RefSeq" id="WP_294896320.1">
    <property type="nucleotide sequence ID" value="NZ_DLUI01000059.1"/>
</dbReference>
<dbReference type="PROSITE" id="PS51257">
    <property type="entry name" value="PROKAR_LIPOPROTEIN"/>
    <property type="match status" value="1"/>
</dbReference>
<evidence type="ECO:0000256" key="1">
    <source>
        <dbReference type="SAM" id="SignalP"/>
    </source>
</evidence>
<evidence type="ECO:0008006" key="4">
    <source>
        <dbReference type="Google" id="ProtNLM"/>
    </source>
</evidence>
<comment type="caution">
    <text evidence="2">The sequence shown here is derived from an EMBL/GenBank/DDBJ whole genome shotgun (WGS) entry which is preliminary data.</text>
</comment>
<protein>
    <recommendedName>
        <fullName evidence="4">DUF4878 domain-containing protein</fullName>
    </recommendedName>
</protein>
<dbReference type="EMBL" id="DLUI01000059">
    <property type="protein sequence ID" value="DAB38845.1"/>
    <property type="molecule type" value="Genomic_DNA"/>
</dbReference>
<evidence type="ECO:0000313" key="3">
    <source>
        <dbReference type="Proteomes" id="UP000228859"/>
    </source>
</evidence>
<name>A0A2D3WG12_9BACT</name>
<accession>A0A2D3WG12</accession>